<proteinExistence type="predicted"/>
<protein>
    <recommendedName>
        <fullName evidence="4">CsbD-like domain-containing protein</fullName>
    </recommendedName>
</protein>
<dbReference type="OrthoDB" id="2590867at2759"/>
<feature type="compositionally biased region" description="Low complexity" evidence="1">
    <location>
        <begin position="85"/>
        <end position="105"/>
    </location>
</feature>
<accession>A0A1Y2IG70</accession>
<evidence type="ECO:0000256" key="1">
    <source>
        <dbReference type="SAM" id="MobiDB-lite"/>
    </source>
</evidence>
<name>A0A1Y2IG70_TRAC3</name>
<feature type="compositionally biased region" description="Low complexity" evidence="1">
    <location>
        <begin position="1"/>
        <end position="14"/>
    </location>
</feature>
<dbReference type="Proteomes" id="UP000193067">
    <property type="component" value="Unassembled WGS sequence"/>
</dbReference>
<keyword evidence="3" id="KW-1185">Reference proteome</keyword>
<reference evidence="2 3" key="1">
    <citation type="journal article" date="2015" name="Biotechnol. Biofuels">
        <title>Enhanced degradation of softwood versus hardwood by the white-rot fungus Pycnoporus coccineus.</title>
        <authorList>
            <person name="Couturier M."/>
            <person name="Navarro D."/>
            <person name="Chevret D."/>
            <person name="Henrissat B."/>
            <person name="Piumi F."/>
            <person name="Ruiz-Duenas F.J."/>
            <person name="Martinez A.T."/>
            <person name="Grigoriev I.V."/>
            <person name="Riley R."/>
            <person name="Lipzen A."/>
            <person name="Berrin J.G."/>
            <person name="Master E.R."/>
            <person name="Rosso M.N."/>
        </authorList>
    </citation>
    <scope>NUCLEOTIDE SEQUENCE [LARGE SCALE GENOMIC DNA]</scope>
    <source>
        <strain evidence="2 3">BRFM310</strain>
    </source>
</reference>
<dbReference type="STRING" id="1353009.A0A1Y2IG70"/>
<feature type="region of interest" description="Disordered" evidence="1">
    <location>
        <begin position="1"/>
        <end position="27"/>
    </location>
</feature>
<feature type="region of interest" description="Disordered" evidence="1">
    <location>
        <begin position="52"/>
        <end position="116"/>
    </location>
</feature>
<evidence type="ECO:0000313" key="3">
    <source>
        <dbReference type="Proteomes" id="UP000193067"/>
    </source>
</evidence>
<gene>
    <name evidence="2" type="ORF">PYCCODRAFT_1461110</name>
</gene>
<evidence type="ECO:0008006" key="4">
    <source>
        <dbReference type="Google" id="ProtNLM"/>
    </source>
</evidence>
<dbReference type="EMBL" id="KZ084133">
    <property type="protein sequence ID" value="OSC98911.1"/>
    <property type="molecule type" value="Genomic_DNA"/>
</dbReference>
<dbReference type="AlphaFoldDB" id="A0A1Y2IG70"/>
<sequence>MSTNTNTNTTSTSSAKPTPGQSAGAGLGNVVKGAFQTVQGIGESIRGNAMDFVDTATGTGGRHTETDVGRVQTEQGINRMEAGRNAPPTNTQPGAATTTTGNAQGAVGGQNISQPR</sequence>
<organism evidence="2 3">
    <name type="scientific">Trametes coccinea (strain BRFM310)</name>
    <name type="common">Pycnoporus coccineus</name>
    <dbReference type="NCBI Taxonomy" id="1353009"/>
    <lineage>
        <taxon>Eukaryota</taxon>
        <taxon>Fungi</taxon>
        <taxon>Dikarya</taxon>
        <taxon>Basidiomycota</taxon>
        <taxon>Agaricomycotina</taxon>
        <taxon>Agaricomycetes</taxon>
        <taxon>Polyporales</taxon>
        <taxon>Polyporaceae</taxon>
        <taxon>Trametes</taxon>
    </lineage>
</organism>
<evidence type="ECO:0000313" key="2">
    <source>
        <dbReference type="EMBL" id="OSC98911.1"/>
    </source>
</evidence>